<protein>
    <submittedName>
        <fullName evidence="1">4,5-dihydroxyphthalate decarboxylase</fullName>
    </submittedName>
</protein>
<dbReference type="AlphaFoldDB" id="A0A543DWQ7"/>
<proteinExistence type="predicted"/>
<dbReference type="Proteomes" id="UP000315677">
    <property type="component" value="Unassembled WGS sequence"/>
</dbReference>
<sequence length="332" mass="36515">MVPDVDLHLGTRHWDHVVPIALGDVSAPGVRLSRLDTTPDLWSEPGYAAAETSFSRYVRARADGDNRVVGLPVFLMRGFRHRCILVRRDSAAERPEDLVGARIGLTGWPDSGNTWTRAVLREAGVGVDDAQWRVGPLTAAHPAFDRIGGVRVGPNVRPTDGGAALVDLLETGELDAVMTPFMPPGFHRTGSPLRTLFRAPRSAEQRWFDTHGFVPGIHLLGVRADVLAREPGLAQELVDLFEAAKRVSAARRTKLVDVSPWLNEEVAATTRVFGSDWMPYGWSPNRRMIAAFQEELVAQRLLAAPVPDTDLFPFRPDPAPQYDVVEDAAWTA</sequence>
<evidence type="ECO:0000313" key="1">
    <source>
        <dbReference type="EMBL" id="TQM13699.1"/>
    </source>
</evidence>
<dbReference type="SUPFAM" id="SSF53850">
    <property type="entry name" value="Periplasmic binding protein-like II"/>
    <property type="match status" value="1"/>
</dbReference>
<evidence type="ECO:0000313" key="2">
    <source>
        <dbReference type="Proteomes" id="UP000315677"/>
    </source>
</evidence>
<comment type="caution">
    <text evidence="1">The sequence shown here is derived from an EMBL/GenBank/DDBJ whole genome shotgun (WGS) entry which is preliminary data.</text>
</comment>
<gene>
    <name evidence="1" type="ORF">FB558_0452</name>
</gene>
<organism evidence="1 2">
    <name type="scientific">Pseudonocardia kunmingensis</name>
    <dbReference type="NCBI Taxonomy" id="630975"/>
    <lineage>
        <taxon>Bacteria</taxon>
        <taxon>Bacillati</taxon>
        <taxon>Actinomycetota</taxon>
        <taxon>Actinomycetes</taxon>
        <taxon>Pseudonocardiales</taxon>
        <taxon>Pseudonocardiaceae</taxon>
        <taxon>Pseudonocardia</taxon>
    </lineage>
</organism>
<name>A0A543DWQ7_9PSEU</name>
<reference evidence="1 2" key="1">
    <citation type="submission" date="2019-06" db="EMBL/GenBank/DDBJ databases">
        <title>Sequencing the genomes of 1000 actinobacteria strains.</title>
        <authorList>
            <person name="Klenk H.-P."/>
        </authorList>
    </citation>
    <scope>NUCLEOTIDE SEQUENCE [LARGE SCALE GENOMIC DNA]</scope>
    <source>
        <strain evidence="1 2">DSM 45301</strain>
    </source>
</reference>
<dbReference type="Gene3D" id="3.40.190.10">
    <property type="entry name" value="Periplasmic binding protein-like II"/>
    <property type="match status" value="1"/>
</dbReference>
<accession>A0A543DWQ7</accession>
<dbReference type="EMBL" id="VFPA01000001">
    <property type="protein sequence ID" value="TQM13699.1"/>
    <property type="molecule type" value="Genomic_DNA"/>
</dbReference>
<keyword evidence="2" id="KW-1185">Reference proteome</keyword>